<dbReference type="InterPro" id="IPR050834">
    <property type="entry name" value="Glycosyltransf_2"/>
</dbReference>
<dbReference type="Gene3D" id="3.90.550.10">
    <property type="entry name" value="Spore Coat Polysaccharide Biosynthesis Protein SpsA, Chain A"/>
    <property type="match status" value="1"/>
</dbReference>
<dbReference type="SUPFAM" id="SSF53448">
    <property type="entry name" value="Nucleotide-diphospho-sugar transferases"/>
    <property type="match status" value="1"/>
</dbReference>
<reference evidence="2" key="1">
    <citation type="submission" date="2018-05" db="EMBL/GenBank/DDBJ databases">
        <authorList>
            <person name="Lanie J.A."/>
            <person name="Ng W.-L."/>
            <person name="Kazmierczak K.M."/>
            <person name="Andrzejewski T.M."/>
            <person name="Davidsen T.M."/>
            <person name="Wayne K.J."/>
            <person name="Tettelin H."/>
            <person name="Glass J.I."/>
            <person name="Rusch D."/>
            <person name="Podicherti R."/>
            <person name="Tsui H.-C.T."/>
            <person name="Winkler M.E."/>
        </authorList>
    </citation>
    <scope>NUCLEOTIDE SEQUENCE</scope>
</reference>
<protein>
    <recommendedName>
        <fullName evidence="1">Glycosyltransferase 2-like domain-containing protein</fullName>
    </recommendedName>
</protein>
<evidence type="ECO:0000313" key="2">
    <source>
        <dbReference type="EMBL" id="SUZ87651.1"/>
    </source>
</evidence>
<dbReference type="InterPro" id="IPR029044">
    <property type="entry name" value="Nucleotide-diphossugar_trans"/>
</dbReference>
<dbReference type="AlphaFoldDB" id="A0A381R7D6"/>
<accession>A0A381R7D6</accession>
<gene>
    <name evidence="2" type="ORF">METZ01_LOCUS40505</name>
</gene>
<dbReference type="EMBL" id="UINC01001735">
    <property type="protein sequence ID" value="SUZ87651.1"/>
    <property type="molecule type" value="Genomic_DNA"/>
</dbReference>
<feature type="domain" description="Glycosyltransferase 2-like" evidence="1">
    <location>
        <begin position="6"/>
        <end position="114"/>
    </location>
</feature>
<dbReference type="PANTHER" id="PTHR43685:SF2">
    <property type="entry name" value="GLYCOSYLTRANSFERASE 2-LIKE DOMAIN-CONTAINING PROTEIN"/>
    <property type="match status" value="1"/>
</dbReference>
<dbReference type="Pfam" id="PF00535">
    <property type="entry name" value="Glycos_transf_2"/>
    <property type="match status" value="1"/>
</dbReference>
<evidence type="ECO:0000259" key="1">
    <source>
        <dbReference type="Pfam" id="PF00535"/>
    </source>
</evidence>
<dbReference type="PANTHER" id="PTHR43685">
    <property type="entry name" value="GLYCOSYLTRANSFERASE"/>
    <property type="match status" value="1"/>
</dbReference>
<dbReference type="InterPro" id="IPR001173">
    <property type="entry name" value="Glyco_trans_2-like"/>
</dbReference>
<sequence length="246" mass="28576">MNRFNSEQNLTVISFESNKGLSTARNHGIRRGNSEIICFIDSDMVIPPDWLLNIEKILTAKEIIGVHGEVALPKGETPNKLDKYFYSKLRGARQFGEESIIGPTWFLFNNSAVKRSAIEKTSLFDEKIKLYGGEDTDLAIKLWDISPNSFYYSSKIVAEHYHKRTLEQFCSQMEIYGEYNLPILLERHPKHYKELGGDWTKSFKGYIVFNVFFASIIKFLNHFLPYNIFTKYLVIYSVVRGYRNVL</sequence>
<proteinExistence type="predicted"/>
<name>A0A381R7D6_9ZZZZ</name>
<organism evidence="2">
    <name type="scientific">marine metagenome</name>
    <dbReference type="NCBI Taxonomy" id="408172"/>
    <lineage>
        <taxon>unclassified sequences</taxon>
        <taxon>metagenomes</taxon>
        <taxon>ecological metagenomes</taxon>
    </lineage>
</organism>